<evidence type="ECO:0000256" key="4">
    <source>
        <dbReference type="ARBA" id="ARBA00022547"/>
    </source>
</evidence>
<dbReference type="CDD" id="cd00310">
    <property type="entry name" value="ATP-synt_Fo_a_6"/>
    <property type="match status" value="1"/>
</dbReference>
<dbReference type="InterPro" id="IPR045083">
    <property type="entry name" value="ATP_synth_F0_asu_bact/mt"/>
</dbReference>
<evidence type="ECO:0000313" key="15">
    <source>
        <dbReference type="Proteomes" id="UP000032417"/>
    </source>
</evidence>
<organism evidence="14 15">
    <name type="scientific">Fermentimonas caenicola</name>
    <dbReference type="NCBI Taxonomy" id="1562970"/>
    <lineage>
        <taxon>Bacteria</taxon>
        <taxon>Pseudomonadati</taxon>
        <taxon>Bacteroidota</taxon>
        <taxon>Bacteroidia</taxon>
        <taxon>Bacteroidales</taxon>
        <taxon>Dysgonomonadaceae</taxon>
        <taxon>Fermentimonas</taxon>
    </lineage>
</organism>
<dbReference type="SUPFAM" id="SSF81336">
    <property type="entry name" value="F1F0 ATP synthase subunit A"/>
    <property type="match status" value="1"/>
</dbReference>
<evidence type="ECO:0000256" key="11">
    <source>
        <dbReference type="HAMAP-Rule" id="MF_01393"/>
    </source>
</evidence>
<feature type="transmembrane region" description="Helical" evidence="11">
    <location>
        <begin position="283"/>
        <end position="311"/>
    </location>
</feature>
<dbReference type="KEGG" id="pbt:ING2E5B_0844"/>
<dbReference type="Gene3D" id="1.20.120.220">
    <property type="entry name" value="ATP synthase, F0 complex, subunit A"/>
    <property type="match status" value="1"/>
</dbReference>
<dbReference type="GO" id="GO:0005886">
    <property type="term" value="C:plasma membrane"/>
    <property type="evidence" value="ECO:0007669"/>
    <property type="project" value="UniProtKB-SubCell"/>
</dbReference>
<evidence type="ECO:0000256" key="8">
    <source>
        <dbReference type="ARBA" id="ARBA00023065"/>
    </source>
</evidence>
<name>A0A098BZK6_9BACT</name>
<keyword evidence="7 11" id="KW-1133">Transmembrane helix</keyword>
<dbReference type="AlphaFoldDB" id="A0A098BZK6"/>
<dbReference type="PANTHER" id="PTHR11410:SF0">
    <property type="entry name" value="ATP SYNTHASE SUBUNIT A"/>
    <property type="match status" value="1"/>
</dbReference>
<dbReference type="PRINTS" id="PR00123">
    <property type="entry name" value="ATPASEA"/>
</dbReference>
<evidence type="ECO:0000256" key="10">
    <source>
        <dbReference type="ARBA" id="ARBA00023310"/>
    </source>
</evidence>
<keyword evidence="10 11" id="KW-0066">ATP synthesis</keyword>
<comment type="subcellular location">
    <subcellularLocation>
        <location evidence="11 12">Cell membrane</location>
        <topology evidence="11 12">Multi-pass membrane protein</topology>
    </subcellularLocation>
    <subcellularLocation>
        <location evidence="1">Membrane</location>
        <topology evidence="1">Multi-pass membrane protein</topology>
    </subcellularLocation>
</comment>
<dbReference type="Proteomes" id="UP000032417">
    <property type="component" value="Chromosome 1"/>
</dbReference>
<gene>
    <name evidence="11" type="primary">atpB</name>
    <name evidence="14" type="ORF">ING2E5B_0844</name>
</gene>
<evidence type="ECO:0000256" key="9">
    <source>
        <dbReference type="ARBA" id="ARBA00023136"/>
    </source>
</evidence>
<keyword evidence="13" id="KW-0732">Signal</keyword>
<dbReference type="HOGENOM" id="CLU_041018_0_0_10"/>
<evidence type="ECO:0000256" key="3">
    <source>
        <dbReference type="ARBA" id="ARBA00022448"/>
    </source>
</evidence>
<feature type="transmembrane region" description="Helical" evidence="11">
    <location>
        <begin position="192"/>
        <end position="212"/>
    </location>
</feature>
<keyword evidence="9 11" id="KW-0472">Membrane</keyword>
<dbReference type="GO" id="GO:0046933">
    <property type="term" value="F:proton-transporting ATP synthase activity, rotational mechanism"/>
    <property type="evidence" value="ECO:0007669"/>
    <property type="project" value="UniProtKB-UniRule"/>
</dbReference>
<dbReference type="PANTHER" id="PTHR11410">
    <property type="entry name" value="ATP SYNTHASE SUBUNIT A"/>
    <property type="match status" value="1"/>
</dbReference>
<comment type="function">
    <text evidence="11 12">Key component of the proton channel; it plays a direct role in the translocation of protons across the membrane.</text>
</comment>
<evidence type="ECO:0000256" key="13">
    <source>
        <dbReference type="SAM" id="SignalP"/>
    </source>
</evidence>
<evidence type="ECO:0000313" key="14">
    <source>
        <dbReference type="EMBL" id="CEA15608.1"/>
    </source>
</evidence>
<accession>A0A098BZK6</accession>
<dbReference type="PATRIC" id="fig|1562970.3.peg.839"/>
<sequence length="378" mass="42556">MKHILFLIVLFSFSTVNWTVGAETNNISTSSTKYEEELNVKKLILEHLSDSYEWHIFSTEKRDITVHLPVILYSNETGWHFFLSSKLHNIDNNYKGFGIATNGKYKGKIVERVTSGEETRPLDLSITKNAASLLLSSFLLIIIILSVANSIKRDPLKPQKGFAGTMEMFILMINNEVIKPAIGEDYKRYSPYLLTIFFFIFFNNLLGLFPLFPGGANVTGNISVTVVLAIGTFLVVNLTGTKKYYKELFWPDTPVWLKVPFPLMQIIEIVGTLTKPFALMIRLFANIMAGHAIVLGLTSLIFVTVSLGTAINTSMSVVSVIFTIFIEFVELLVAFIQAYVFTLLSSVFIGLAREKEKEKDRKELAVEKLSEPTSHLEL</sequence>
<dbReference type="OrthoDB" id="9809130at2"/>
<reference evidence="14 15" key="1">
    <citation type="submission" date="2014-08" db="EMBL/GenBank/DDBJ databases">
        <authorList>
            <person name="Wibberg D."/>
        </authorList>
    </citation>
    <scope>NUCLEOTIDE SEQUENCE [LARGE SCALE GENOMIC DNA]</scope>
    <source>
        <strain evidence="15">ING2-E5B</strain>
    </source>
</reference>
<evidence type="ECO:0000256" key="12">
    <source>
        <dbReference type="RuleBase" id="RU000483"/>
    </source>
</evidence>
<keyword evidence="4 11" id="KW-0138">CF(0)</keyword>
<dbReference type="EMBL" id="LN515532">
    <property type="protein sequence ID" value="CEA15608.1"/>
    <property type="molecule type" value="Genomic_DNA"/>
</dbReference>
<protein>
    <recommendedName>
        <fullName evidence="11 12">ATP synthase subunit a</fullName>
    </recommendedName>
    <alternativeName>
        <fullName evidence="11">ATP synthase F0 sector subunit a</fullName>
    </alternativeName>
    <alternativeName>
        <fullName evidence="11">F-ATPase subunit 6</fullName>
    </alternativeName>
</protein>
<dbReference type="InterPro" id="IPR035908">
    <property type="entry name" value="F0_ATP_A_sf"/>
</dbReference>
<dbReference type="Pfam" id="PF00119">
    <property type="entry name" value="ATP-synt_A"/>
    <property type="match status" value="1"/>
</dbReference>
<keyword evidence="3 11" id="KW-0813">Transport</keyword>
<keyword evidence="11" id="KW-1003">Cell membrane</keyword>
<feature type="transmembrane region" description="Helical" evidence="11">
    <location>
        <begin position="130"/>
        <end position="151"/>
    </location>
</feature>
<evidence type="ECO:0000256" key="5">
    <source>
        <dbReference type="ARBA" id="ARBA00022692"/>
    </source>
</evidence>
<dbReference type="NCBIfam" id="TIGR01131">
    <property type="entry name" value="ATP_synt_6_or_A"/>
    <property type="match status" value="1"/>
</dbReference>
<dbReference type="STRING" id="1562970.ING2E5B_0844"/>
<keyword evidence="5 11" id="KW-0812">Transmembrane</keyword>
<evidence type="ECO:0000256" key="2">
    <source>
        <dbReference type="ARBA" id="ARBA00006810"/>
    </source>
</evidence>
<feature type="chain" id="PRO_5030002984" description="ATP synthase subunit a" evidence="13">
    <location>
        <begin position="23"/>
        <end position="378"/>
    </location>
</feature>
<proteinExistence type="inferred from homology"/>
<dbReference type="GO" id="GO:0045259">
    <property type="term" value="C:proton-transporting ATP synthase complex"/>
    <property type="evidence" value="ECO:0007669"/>
    <property type="project" value="UniProtKB-KW"/>
</dbReference>
<keyword evidence="6 11" id="KW-0375">Hydrogen ion transport</keyword>
<evidence type="ECO:0000256" key="6">
    <source>
        <dbReference type="ARBA" id="ARBA00022781"/>
    </source>
</evidence>
<keyword evidence="8 11" id="KW-0406">Ion transport</keyword>
<feature type="transmembrane region" description="Helical" evidence="11">
    <location>
        <begin position="331"/>
        <end position="352"/>
    </location>
</feature>
<dbReference type="HAMAP" id="MF_01393">
    <property type="entry name" value="ATP_synth_a_bact"/>
    <property type="match status" value="1"/>
</dbReference>
<evidence type="ECO:0000256" key="1">
    <source>
        <dbReference type="ARBA" id="ARBA00004141"/>
    </source>
</evidence>
<feature type="signal peptide" evidence="13">
    <location>
        <begin position="1"/>
        <end position="22"/>
    </location>
</feature>
<keyword evidence="15" id="KW-1185">Reference proteome</keyword>
<evidence type="ECO:0000256" key="7">
    <source>
        <dbReference type="ARBA" id="ARBA00022989"/>
    </source>
</evidence>
<dbReference type="InterPro" id="IPR000568">
    <property type="entry name" value="ATP_synth_F0_asu"/>
</dbReference>
<feature type="transmembrane region" description="Helical" evidence="11">
    <location>
        <begin position="218"/>
        <end position="238"/>
    </location>
</feature>
<comment type="similarity">
    <text evidence="2 11 12">Belongs to the ATPase A chain family.</text>
</comment>